<sequence>MGTFSGGDIDAPGVTFTGGTLALAENVTVGSGTVLNSGAALSLPSRQTITGNYTQTSGTLTVVDNGLVVTGAADFGGGAVGAGSTGNYLAGSPTTLVSATSLTVTGTQFFLPDKVVGSVAVSGNNLVLSALNDYIGGTLASLTNSGTLSGMATPVYIASTGRLGTLTNTGTISGTAYAIENLGSLGTISNSGLIDGNIASASTLTIGGGSGTTGTLRGGSIVAAGVNFSTGTLALADNIIAGSGAGTVSNTGAVLALANPVTIDGNYRQSDGTLAMGASGALLISGRASITGGEVTASLTSSANYVVGEYRTLISAGGASSYDGLNSSISGPAGLRMGTTVIGNNYLVSYANDYIGGTRNSVTNTGVISGVTTGVHVAATGSLGSLTNTGTISGSAYAIHNLGSLGLIANSGQISGNIASSSDLTLAGGSGGTFGTFTGGTIQAAHVTLTSGFLWLRDAVSGTVVNHGATVKLDSAVAVSGDYRHTGGGMVIAVSSGGTYGYLTVSGAATVTDTAITISGTGLTVGQTFTIVRATTGSYSNNTAMVIGTSGLSASLSTIGNDLEVTLRQALDVYRGLGLIGGANAANVGGALDVLALASSTSTDMQSILTTIGGLPTPTAKATAIKQLAPAQTTPSTQMGNTAALAVLGAVEQHQQTAMAYDPVSGMAAGSEGLGNRLWGQVLGGGAIRGRTAEADGFRISEFGLASGIDHQFTERALGGVALSWVRAYANGTDGSTSNSTLDSYMLTGYGTYRLGALFFDGQTGVGYNRFHQNRQIAFLDRTATADFDGMQYLLRGQAGYDLPLQGGWKVTPLAGLAYLHTISDGYTESGAGAANLAVRRQGMISLNHDLGAKLTWSVDTAIGNLRPELRAEWVHDYRQAAVTTAASLEGAGFATSTARNSPDGVQLGLAATLDGPDALGVRVEYNGEMRAKYQSHVGMAKAIWGF</sequence>
<gene>
    <name evidence="2" type="ORF">ACFSNB_11405</name>
</gene>
<dbReference type="InterPro" id="IPR005546">
    <property type="entry name" value="Autotransporte_beta"/>
</dbReference>
<accession>A0ABW5CC26</accession>
<protein>
    <submittedName>
        <fullName evidence="2">Autotransporter domain-containing protein</fullName>
    </submittedName>
</protein>
<dbReference type="SUPFAM" id="SSF103515">
    <property type="entry name" value="Autotransporter"/>
    <property type="match status" value="1"/>
</dbReference>
<dbReference type="EMBL" id="JBHUIY010000021">
    <property type="protein sequence ID" value="MFD2234412.1"/>
    <property type="molecule type" value="Genomic_DNA"/>
</dbReference>
<comment type="caution">
    <text evidence="2">The sequence shown here is derived from an EMBL/GenBank/DDBJ whole genome shotgun (WGS) entry which is preliminary data.</text>
</comment>
<dbReference type="InterPro" id="IPR036709">
    <property type="entry name" value="Autotransporte_beta_dom_sf"/>
</dbReference>
<dbReference type="RefSeq" id="WP_377316603.1">
    <property type="nucleotide sequence ID" value="NZ_JBHUIY010000021.1"/>
</dbReference>
<dbReference type="Gene3D" id="2.40.128.130">
    <property type="entry name" value="Autotransporter beta-domain"/>
    <property type="match status" value="1"/>
</dbReference>
<feature type="domain" description="Autotransporter" evidence="1">
    <location>
        <begin position="671"/>
        <end position="947"/>
    </location>
</feature>
<dbReference type="SMART" id="SM00869">
    <property type="entry name" value="Autotransporter"/>
    <property type="match status" value="1"/>
</dbReference>
<reference evidence="3" key="1">
    <citation type="journal article" date="2019" name="Int. J. Syst. Evol. Microbiol.">
        <title>The Global Catalogue of Microorganisms (GCM) 10K type strain sequencing project: providing services to taxonomists for standard genome sequencing and annotation.</title>
        <authorList>
            <consortium name="The Broad Institute Genomics Platform"/>
            <consortium name="The Broad Institute Genome Sequencing Center for Infectious Disease"/>
            <person name="Wu L."/>
            <person name="Ma J."/>
        </authorList>
    </citation>
    <scope>NUCLEOTIDE SEQUENCE [LARGE SCALE GENOMIC DNA]</scope>
    <source>
        <strain evidence="3">KCTC 15012</strain>
    </source>
</reference>
<dbReference type="Proteomes" id="UP001597296">
    <property type="component" value="Unassembled WGS sequence"/>
</dbReference>
<evidence type="ECO:0000313" key="3">
    <source>
        <dbReference type="Proteomes" id="UP001597296"/>
    </source>
</evidence>
<dbReference type="NCBIfam" id="TIGR01414">
    <property type="entry name" value="autotrans_barl"/>
    <property type="match status" value="1"/>
</dbReference>
<dbReference type="InterPro" id="IPR006315">
    <property type="entry name" value="OM_autotransptr_brl_dom"/>
</dbReference>
<dbReference type="Pfam" id="PF03797">
    <property type="entry name" value="Autotransporter"/>
    <property type="match status" value="1"/>
</dbReference>
<keyword evidence="3" id="KW-1185">Reference proteome</keyword>
<dbReference type="PROSITE" id="PS51208">
    <property type="entry name" value="AUTOTRANSPORTER"/>
    <property type="match status" value="1"/>
</dbReference>
<evidence type="ECO:0000259" key="1">
    <source>
        <dbReference type="PROSITE" id="PS51208"/>
    </source>
</evidence>
<name>A0ABW5CC26_9PROT</name>
<organism evidence="2 3">
    <name type="scientific">Phaeospirillum tilakii</name>
    <dbReference type="NCBI Taxonomy" id="741673"/>
    <lineage>
        <taxon>Bacteria</taxon>
        <taxon>Pseudomonadati</taxon>
        <taxon>Pseudomonadota</taxon>
        <taxon>Alphaproteobacteria</taxon>
        <taxon>Rhodospirillales</taxon>
        <taxon>Rhodospirillaceae</taxon>
        <taxon>Phaeospirillum</taxon>
    </lineage>
</organism>
<evidence type="ECO:0000313" key="2">
    <source>
        <dbReference type="EMBL" id="MFD2234412.1"/>
    </source>
</evidence>
<proteinExistence type="predicted"/>